<dbReference type="PANTHER" id="PTHR46401:SF2">
    <property type="entry name" value="GLYCOSYLTRANSFERASE WBBK-RELATED"/>
    <property type="match status" value="1"/>
</dbReference>
<dbReference type="CDD" id="cd03809">
    <property type="entry name" value="GT4_MtfB-like"/>
    <property type="match status" value="1"/>
</dbReference>
<dbReference type="Proteomes" id="UP000253951">
    <property type="component" value="Chromosome"/>
</dbReference>
<evidence type="ECO:0000313" key="5">
    <source>
        <dbReference type="Proteomes" id="UP000253951"/>
    </source>
</evidence>
<dbReference type="AlphaFoldDB" id="A0A345HAT3"/>
<dbReference type="Pfam" id="PF00534">
    <property type="entry name" value="Glycos_transf_1"/>
    <property type="match status" value="1"/>
</dbReference>
<keyword evidence="5" id="KW-1185">Reference proteome</keyword>
<dbReference type="GO" id="GO:0016757">
    <property type="term" value="F:glycosyltransferase activity"/>
    <property type="evidence" value="ECO:0007669"/>
    <property type="project" value="InterPro"/>
</dbReference>
<organism evidence="4 5">
    <name type="scientific">Flavobacterium arcticum</name>
    <dbReference type="NCBI Taxonomy" id="1784713"/>
    <lineage>
        <taxon>Bacteria</taxon>
        <taxon>Pseudomonadati</taxon>
        <taxon>Bacteroidota</taxon>
        <taxon>Flavobacteriia</taxon>
        <taxon>Flavobacteriales</taxon>
        <taxon>Flavobacteriaceae</taxon>
        <taxon>Flavobacterium</taxon>
    </lineage>
</organism>
<proteinExistence type="predicted"/>
<dbReference type="Gene3D" id="3.40.50.2000">
    <property type="entry name" value="Glycogen Phosphorylase B"/>
    <property type="match status" value="2"/>
</dbReference>
<feature type="domain" description="Glycosyltransferase subfamily 4-like N-terminal" evidence="3">
    <location>
        <begin position="63"/>
        <end position="174"/>
    </location>
</feature>
<dbReference type="PANTHER" id="PTHR46401">
    <property type="entry name" value="GLYCOSYLTRANSFERASE WBBK-RELATED"/>
    <property type="match status" value="1"/>
</dbReference>
<dbReference type="Pfam" id="PF13439">
    <property type="entry name" value="Glyco_transf_4"/>
    <property type="match status" value="1"/>
</dbReference>
<keyword evidence="1 4" id="KW-0808">Transferase</keyword>
<dbReference type="InterPro" id="IPR001296">
    <property type="entry name" value="Glyco_trans_1"/>
</dbReference>
<dbReference type="KEGG" id="fat:DVK85_05385"/>
<reference evidence="4 5" key="1">
    <citation type="submission" date="2018-07" db="EMBL/GenBank/DDBJ databases">
        <title>Complete genome sequence of Flavobacterium arcticum type strain SM1502T.</title>
        <authorList>
            <person name="Li Y."/>
            <person name="Li D.-D."/>
        </authorList>
    </citation>
    <scope>NUCLEOTIDE SEQUENCE [LARGE SCALE GENOMIC DNA]</scope>
    <source>
        <strain evidence="4 5">SM1502</strain>
    </source>
</reference>
<evidence type="ECO:0000259" key="3">
    <source>
        <dbReference type="Pfam" id="PF13439"/>
    </source>
</evidence>
<sequence>MNTRKQLRIFVDCHVFDGGFQGTTTYLKGIYGELIKDETKQFYLAAFDVENLQKVFGTAKNVHYVRYASHGKFYRLLIDIPRIIKRNDIDFAHFQYITPPFKYCKYINTIHDLLFLDYPQYFPLTYRLVKGFLFRYSAKLSDLVVTVSPYSKAQIENHYKIQNVIVTPNAVDAAFFEKYDKKTIHDTVTKKYAINDYLLFVSRWEPRKNHDMLLKVFVEQEYYKNYSLVFVGQPAIANPQFDVLYQSLPAEVSAKILILNKVSFDDLLQLIRGANVCLYPSKAEGFGIPPLESAAAGVATACSSATAMADFDFFGNTLFDPDSEGAMHIAIQNALSNTNTQEISDIIRQKYDWKKSAYILNSYIK</sequence>
<gene>
    <name evidence="4" type="ORF">DVK85_05385</name>
</gene>
<dbReference type="EMBL" id="CP031188">
    <property type="protein sequence ID" value="AXG73693.1"/>
    <property type="molecule type" value="Genomic_DNA"/>
</dbReference>
<dbReference type="InterPro" id="IPR028098">
    <property type="entry name" value="Glyco_trans_4-like_N"/>
</dbReference>
<evidence type="ECO:0000313" key="4">
    <source>
        <dbReference type="EMBL" id="AXG73693.1"/>
    </source>
</evidence>
<name>A0A345HAT3_9FLAO</name>
<protein>
    <submittedName>
        <fullName evidence="4">Glycosyltransferase family 1 protein</fullName>
    </submittedName>
</protein>
<dbReference type="RefSeq" id="WP_114677453.1">
    <property type="nucleotide sequence ID" value="NZ_CP031188.1"/>
</dbReference>
<evidence type="ECO:0000256" key="1">
    <source>
        <dbReference type="ARBA" id="ARBA00022679"/>
    </source>
</evidence>
<dbReference type="OrthoDB" id="9801609at2"/>
<accession>A0A345HAT3</accession>
<dbReference type="SUPFAM" id="SSF53756">
    <property type="entry name" value="UDP-Glycosyltransferase/glycogen phosphorylase"/>
    <property type="match status" value="1"/>
</dbReference>
<evidence type="ECO:0000259" key="2">
    <source>
        <dbReference type="Pfam" id="PF00534"/>
    </source>
</evidence>
<feature type="domain" description="Glycosyl transferase family 1" evidence="2">
    <location>
        <begin position="195"/>
        <end position="341"/>
    </location>
</feature>